<evidence type="ECO:0000256" key="5">
    <source>
        <dbReference type="PROSITE-ProRule" id="PRU00091"/>
    </source>
</evidence>
<evidence type="ECO:0000256" key="1">
    <source>
        <dbReference type="ARBA" id="ARBA00022443"/>
    </source>
</evidence>
<dbReference type="PROSITE" id="PS50178">
    <property type="entry name" value="ZF_FYVE"/>
    <property type="match status" value="1"/>
</dbReference>
<dbReference type="InterPro" id="IPR011011">
    <property type="entry name" value="Znf_FYVE_PHD"/>
</dbReference>
<dbReference type="SMART" id="SM00326">
    <property type="entry name" value="SH3"/>
    <property type="match status" value="1"/>
</dbReference>
<dbReference type="InterPro" id="IPR017455">
    <property type="entry name" value="Znf_FYVE-rel"/>
</dbReference>
<dbReference type="InterPro" id="IPR001452">
    <property type="entry name" value="SH3_domain"/>
</dbReference>
<dbReference type="EMBL" id="OVEO01000016">
    <property type="protein sequence ID" value="SPR00996.1"/>
    <property type="molecule type" value="Genomic_DNA"/>
</dbReference>
<feature type="compositionally biased region" description="Polar residues" evidence="7">
    <location>
        <begin position="329"/>
        <end position="340"/>
    </location>
</feature>
<keyword evidence="12" id="KW-1185">Reference proteome</keyword>
<name>A0A0G4IP37_PLABS</name>
<evidence type="ECO:0000256" key="2">
    <source>
        <dbReference type="ARBA" id="ARBA00022723"/>
    </source>
</evidence>
<dbReference type="Gene3D" id="2.30.30.40">
    <property type="entry name" value="SH3 Domains"/>
    <property type="match status" value="1"/>
</dbReference>
<feature type="region of interest" description="Disordered" evidence="7">
    <location>
        <begin position="192"/>
        <end position="220"/>
    </location>
</feature>
<dbReference type="InterPro" id="IPR036028">
    <property type="entry name" value="SH3-like_dom_sf"/>
</dbReference>
<dbReference type="EMBL" id="CDSF01000078">
    <property type="protein sequence ID" value="CEO97016.1"/>
    <property type="molecule type" value="Genomic_DNA"/>
</dbReference>
<dbReference type="PRINTS" id="PR00452">
    <property type="entry name" value="SH3DOMAIN"/>
</dbReference>
<feature type="domain" description="FYVE-type" evidence="9">
    <location>
        <begin position="21"/>
        <end position="78"/>
    </location>
</feature>
<dbReference type="SMART" id="SM00064">
    <property type="entry name" value="FYVE"/>
    <property type="match status" value="2"/>
</dbReference>
<dbReference type="InterPro" id="IPR000306">
    <property type="entry name" value="Znf_FYVE"/>
</dbReference>
<gene>
    <name evidence="10" type="ORF">PBRA_005620</name>
    <name evidence="11" type="ORF">PLBR_LOCUS8211</name>
</gene>
<evidence type="ECO:0000313" key="10">
    <source>
        <dbReference type="EMBL" id="CEO97016.1"/>
    </source>
</evidence>
<evidence type="ECO:0000313" key="11">
    <source>
        <dbReference type="EMBL" id="SPR00996.1"/>
    </source>
</evidence>
<evidence type="ECO:0008006" key="14">
    <source>
        <dbReference type="Google" id="ProtNLM"/>
    </source>
</evidence>
<proteinExistence type="predicted"/>
<geneLocation type="mitochondrion" evidence="11"/>
<protein>
    <recommendedName>
        <fullName evidence="14">FYVE-type domain-containing protein</fullName>
    </recommendedName>
</protein>
<keyword evidence="4" id="KW-0862">Zinc</keyword>
<dbReference type="SUPFAM" id="SSF50044">
    <property type="entry name" value="SH3-domain"/>
    <property type="match status" value="1"/>
</dbReference>
<keyword evidence="2" id="KW-0479">Metal-binding</keyword>
<dbReference type="PANTHER" id="PTHR23164">
    <property type="entry name" value="EARLY ENDOSOME ANTIGEN 1"/>
    <property type="match status" value="1"/>
</dbReference>
<evidence type="ECO:0000256" key="4">
    <source>
        <dbReference type="ARBA" id="ARBA00022833"/>
    </source>
</evidence>
<dbReference type="OrthoDB" id="10255964at2759"/>
<evidence type="ECO:0000259" key="8">
    <source>
        <dbReference type="PROSITE" id="PS50002"/>
    </source>
</evidence>
<dbReference type="Gene3D" id="3.30.40.10">
    <property type="entry name" value="Zinc/RING finger domain, C3HC4 (zinc finger)"/>
    <property type="match status" value="1"/>
</dbReference>
<dbReference type="AlphaFoldDB" id="A0A0G4IP37"/>
<dbReference type="STRING" id="37360.A0A0G4IP37"/>
<keyword evidence="11" id="KW-0496">Mitochondrion</keyword>
<dbReference type="Proteomes" id="UP000290189">
    <property type="component" value="Unassembled WGS sequence"/>
</dbReference>
<dbReference type="PROSITE" id="PS50002">
    <property type="entry name" value="SH3"/>
    <property type="match status" value="1"/>
</dbReference>
<evidence type="ECO:0000256" key="6">
    <source>
        <dbReference type="PROSITE-ProRule" id="PRU00192"/>
    </source>
</evidence>
<dbReference type="SUPFAM" id="SSF57903">
    <property type="entry name" value="FYVE/PHD zinc finger"/>
    <property type="match status" value="2"/>
</dbReference>
<organism evidence="10 12">
    <name type="scientific">Plasmodiophora brassicae</name>
    <name type="common">Clubroot disease agent</name>
    <dbReference type="NCBI Taxonomy" id="37360"/>
    <lineage>
        <taxon>Eukaryota</taxon>
        <taxon>Sar</taxon>
        <taxon>Rhizaria</taxon>
        <taxon>Endomyxa</taxon>
        <taxon>Phytomyxea</taxon>
        <taxon>Plasmodiophorida</taxon>
        <taxon>Plasmodiophoridae</taxon>
        <taxon>Plasmodiophora</taxon>
    </lineage>
</organism>
<evidence type="ECO:0000259" key="9">
    <source>
        <dbReference type="PROSITE" id="PS50178"/>
    </source>
</evidence>
<reference evidence="10 12" key="1">
    <citation type="submission" date="2015-02" db="EMBL/GenBank/DDBJ databases">
        <authorList>
            <person name="Chooi Y.-H."/>
        </authorList>
    </citation>
    <scope>NUCLEOTIDE SEQUENCE [LARGE SCALE GENOMIC DNA]</scope>
    <source>
        <strain evidence="10">E3</strain>
    </source>
</reference>
<keyword evidence="1 6" id="KW-0728">SH3 domain</keyword>
<reference evidence="11 13" key="2">
    <citation type="submission" date="2018-03" db="EMBL/GenBank/DDBJ databases">
        <authorList>
            <person name="Fogelqvist J."/>
        </authorList>
    </citation>
    <scope>NUCLEOTIDE SEQUENCE [LARGE SCALE GENOMIC DNA]</scope>
</reference>
<evidence type="ECO:0000256" key="3">
    <source>
        <dbReference type="ARBA" id="ARBA00022771"/>
    </source>
</evidence>
<dbReference type="Pfam" id="PF01363">
    <property type="entry name" value="FYVE"/>
    <property type="match status" value="1"/>
</dbReference>
<evidence type="ECO:0000313" key="12">
    <source>
        <dbReference type="Proteomes" id="UP000039324"/>
    </source>
</evidence>
<dbReference type="Pfam" id="PF07653">
    <property type="entry name" value="SH3_2"/>
    <property type="match status" value="1"/>
</dbReference>
<dbReference type="GO" id="GO:0008270">
    <property type="term" value="F:zinc ion binding"/>
    <property type="evidence" value="ECO:0007669"/>
    <property type="project" value="UniProtKB-KW"/>
</dbReference>
<evidence type="ECO:0000256" key="7">
    <source>
        <dbReference type="SAM" id="MobiDB-lite"/>
    </source>
</evidence>
<dbReference type="CDD" id="cd00174">
    <property type="entry name" value="SH3"/>
    <property type="match status" value="1"/>
</dbReference>
<feature type="domain" description="SH3" evidence="8">
    <location>
        <begin position="367"/>
        <end position="431"/>
    </location>
</feature>
<dbReference type="Proteomes" id="UP000039324">
    <property type="component" value="Unassembled WGS sequence"/>
</dbReference>
<keyword evidence="3 5" id="KW-0863">Zinc-finger</keyword>
<evidence type="ECO:0000313" key="13">
    <source>
        <dbReference type="Proteomes" id="UP000290189"/>
    </source>
</evidence>
<dbReference type="InterPro" id="IPR013083">
    <property type="entry name" value="Znf_RING/FYVE/PHD"/>
</dbReference>
<accession>A0A0G4IP37</accession>
<feature type="region of interest" description="Disordered" evidence="7">
    <location>
        <begin position="319"/>
        <end position="360"/>
    </location>
</feature>
<sequence>MVDNGRAILPWTKHVAVPDWSEDANKCTRCLERLQRSHSHNCRLCGQLFCSLCTGKFHVPGEFRRKAKTGPVRVCFACVQSCVDERDKHMGPGITELSRPGLRRSVDEAGRIHYHAPVWSLPRKHAFCHICDRDCGKGAICHCCGSIHCSDCTASMDVPPSFRKQGKNPVRVCLHCRFDLFGGAILDEEPLASATPGSRKSLSELPSVRDAGGSVSDSNDDADPVVRIAVQWESASFPVTTVRVRPSVPLDDLHEQLCGEMPTLRSRQFSYLCRGRPVHKDHWDIFTANHVRPVLWLRECSSSALSPPASLPAAMHSLSFSDKAPGRTHSPSDQQPTKQQPGHPGSRMPTGSAVHRKTSGPIVAQPDVIGQVTALFSLESTRENFLSFSKGDVIDLLIRKPDSKWWFGQLCSQEGVLRKGWIPSNYVAELR</sequence>